<evidence type="ECO:0000313" key="2">
    <source>
        <dbReference type="Proteomes" id="UP001060170"/>
    </source>
</evidence>
<dbReference type="EMBL" id="CM045875">
    <property type="protein sequence ID" value="KAI7943511.1"/>
    <property type="molecule type" value="Genomic_DNA"/>
</dbReference>
<reference evidence="1 2" key="3">
    <citation type="journal article" date="2022" name="Microbiol. Spectr.">
        <title>Folding features and dynamics of 3D genome architecture in plant fungal pathogens.</title>
        <authorList>
            <person name="Xia C."/>
        </authorList>
    </citation>
    <scope>NUCLEOTIDE SEQUENCE [LARGE SCALE GENOMIC DNA]</scope>
    <source>
        <strain evidence="1 2">93-210</strain>
    </source>
</reference>
<gene>
    <name evidence="1" type="ORF">MJO28_011039</name>
</gene>
<dbReference type="Proteomes" id="UP001060170">
    <property type="component" value="Chromosome 11"/>
</dbReference>
<organism evidence="1 2">
    <name type="scientific">Puccinia striiformis f. sp. tritici</name>
    <dbReference type="NCBI Taxonomy" id="168172"/>
    <lineage>
        <taxon>Eukaryota</taxon>
        <taxon>Fungi</taxon>
        <taxon>Dikarya</taxon>
        <taxon>Basidiomycota</taxon>
        <taxon>Pucciniomycotina</taxon>
        <taxon>Pucciniomycetes</taxon>
        <taxon>Pucciniales</taxon>
        <taxon>Pucciniaceae</taxon>
        <taxon>Puccinia</taxon>
    </lineage>
</organism>
<sequence length="169" mass="19083">SSVKNPGRKGPGNVKTGYVKNLAAVPNFAPGAKIPVSIDVQIPHVSFSSSRGKLTEMPSRSCSSIQLFIGRSSSAFTSGYEKREDFPIRWERYSIAGHGHSSHSHSKRVFRAWKMRHIGESRLPADVPISICFRSSQLVTDVSYLFLEKVFVDSQPRRKLRYLFFDNHR</sequence>
<reference evidence="2" key="2">
    <citation type="journal article" date="2018" name="Mol. Plant Microbe Interact.">
        <title>Genome sequence resources for the wheat stripe rust pathogen (Puccinia striiformis f. sp. tritici) and the barley stripe rust pathogen (Puccinia striiformis f. sp. hordei).</title>
        <authorList>
            <person name="Xia C."/>
            <person name="Wang M."/>
            <person name="Yin C."/>
            <person name="Cornejo O.E."/>
            <person name="Hulbert S.H."/>
            <person name="Chen X."/>
        </authorList>
    </citation>
    <scope>NUCLEOTIDE SEQUENCE [LARGE SCALE GENOMIC DNA]</scope>
    <source>
        <strain evidence="2">93-210</strain>
    </source>
</reference>
<evidence type="ECO:0000313" key="1">
    <source>
        <dbReference type="EMBL" id="KAI7943511.1"/>
    </source>
</evidence>
<protein>
    <submittedName>
        <fullName evidence="1">Uncharacterized protein</fullName>
    </submittedName>
</protein>
<proteinExistence type="predicted"/>
<accession>A0ACC0E1K4</accession>
<name>A0ACC0E1K4_9BASI</name>
<feature type="non-terminal residue" evidence="1">
    <location>
        <position position="1"/>
    </location>
</feature>
<comment type="caution">
    <text evidence="1">The sequence shown here is derived from an EMBL/GenBank/DDBJ whole genome shotgun (WGS) entry which is preliminary data.</text>
</comment>
<reference evidence="2" key="1">
    <citation type="journal article" date="2018" name="BMC Genomics">
        <title>Genomic insights into host adaptation between the wheat stripe rust pathogen (Puccinia striiformis f. sp. tritici) and the barley stripe rust pathogen (Puccinia striiformis f. sp. hordei).</title>
        <authorList>
            <person name="Xia C."/>
            <person name="Wang M."/>
            <person name="Yin C."/>
            <person name="Cornejo O.E."/>
            <person name="Hulbert S.H."/>
            <person name="Chen X."/>
        </authorList>
    </citation>
    <scope>NUCLEOTIDE SEQUENCE [LARGE SCALE GENOMIC DNA]</scope>
    <source>
        <strain evidence="2">93-210</strain>
    </source>
</reference>
<keyword evidence="2" id="KW-1185">Reference proteome</keyword>